<dbReference type="Pfam" id="PF00149">
    <property type="entry name" value="Metallophos"/>
    <property type="match status" value="1"/>
</dbReference>
<dbReference type="InterPro" id="IPR029052">
    <property type="entry name" value="Metallo-depent_PP-like"/>
</dbReference>
<sequence>MPLSPFSLLIALGAVLGHLYLFRRLVWNLTPRRGVRLFAALVLGFMTGVLVARRYLQRTLPEGPGDVVELVSYSWMGVALCLVLALAGLDLGRAVFALGRRLRPAPAASSAPSVDAERRRFLSQATAGGALALGGGLAGYGSWRAFTAPEVTELVVRIPKLPRSLEGFSIVQLTDLHVGPFIQRRFMDELVRRANALKPDLVAITGDLVDGTVPRLGGFVAALGNLQARYGRFFVTGNHDYSSGAEAWVAHLDSLGIPSLRNRHVRIGDAGGAFDLVGVDDWHGGRRLGQKGYDLEQALAGRDPERATVLLAHQPANFKVAAEQGVDLQISGHTHGGQLFPMTALIGLSWEHSAGHYRHGDSHIYVSRGCGFWGPPMRLGSPPELVKLVLTS</sequence>
<proteinExistence type="predicted"/>
<dbReference type="PANTHER" id="PTHR31302">
    <property type="entry name" value="TRANSMEMBRANE PROTEIN WITH METALLOPHOSPHOESTERASE DOMAIN-RELATED"/>
    <property type="match status" value="1"/>
</dbReference>
<organism evidence="5 6">
    <name type="scientific">Corallococcus macrosporus</name>
    <dbReference type="NCBI Taxonomy" id="35"/>
    <lineage>
        <taxon>Bacteria</taxon>
        <taxon>Pseudomonadati</taxon>
        <taxon>Myxococcota</taxon>
        <taxon>Myxococcia</taxon>
        <taxon>Myxococcales</taxon>
        <taxon>Cystobacterineae</taxon>
        <taxon>Myxococcaceae</taxon>
        <taxon>Corallococcus</taxon>
    </lineage>
</organism>
<dbReference type="CDD" id="cd07385">
    <property type="entry name" value="MPP_YkuE_C"/>
    <property type="match status" value="1"/>
</dbReference>
<dbReference type="RefSeq" id="WP_207052230.1">
    <property type="nucleotide sequence ID" value="NZ_JAFIMU010000007.1"/>
</dbReference>
<feature type="domain" description="Calcineurin-like phosphoesterase" evidence="4">
    <location>
        <begin position="169"/>
        <end position="336"/>
    </location>
</feature>
<evidence type="ECO:0000256" key="1">
    <source>
        <dbReference type="ARBA" id="ARBA00022723"/>
    </source>
</evidence>
<name>A0ABS3DBW3_9BACT</name>
<keyword evidence="2" id="KW-0378">Hydrolase</keyword>
<dbReference type="Gene3D" id="3.60.21.10">
    <property type="match status" value="1"/>
</dbReference>
<accession>A0ABS3DBW3</accession>
<feature type="transmembrane region" description="Helical" evidence="3">
    <location>
        <begin position="34"/>
        <end position="53"/>
    </location>
</feature>
<dbReference type="EMBL" id="JAFIMU010000007">
    <property type="protein sequence ID" value="MBN8229138.1"/>
    <property type="molecule type" value="Genomic_DNA"/>
</dbReference>
<keyword evidence="3" id="KW-0812">Transmembrane</keyword>
<evidence type="ECO:0000256" key="3">
    <source>
        <dbReference type="SAM" id="Phobius"/>
    </source>
</evidence>
<dbReference type="Proteomes" id="UP000664052">
    <property type="component" value="Unassembled WGS sequence"/>
</dbReference>
<keyword evidence="6" id="KW-1185">Reference proteome</keyword>
<dbReference type="InterPro" id="IPR051158">
    <property type="entry name" value="Metallophosphoesterase_sf"/>
</dbReference>
<keyword evidence="1" id="KW-0479">Metal-binding</keyword>
<dbReference type="PANTHER" id="PTHR31302:SF31">
    <property type="entry name" value="PHOSPHODIESTERASE YAEI"/>
    <property type="match status" value="1"/>
</dbReference>
<gene>
    <name evidence="5" type="ORF">JYK02_16645</name>
</gene>
<reference evidence="5 6" key="1">
    <citation type="submission" date="2021-02" db="EMBL/GenBank/DDBJ databases">
        <title>De Novo genome assembly of isolated myxobacteria.</title>
        <authorList>
            <person name="Stevens D.C."/>
        </authorList>
    </citation>
    <scope>NUCLEOTIDE SEQUENCE [LARGE SCALE GENOMIC DNA]</scope>
    <source>
        <strain evidence="5 6">ATCC 29039</strain>
    </source>
</reference>
<feature type="transmembrane region" description="Helical" evidence="3">
    <location>
        <begin position="6"/>
        <end position="22"/>
    </location>
</feature>
<evidence type="ECO:0000256" key="2">
    <source>
        <dbReference type="ARBA" id="ARBA00022801"/>
    </source>
</evidence>
<keyword evidence="3" id="KW-0472">Membrane</keyword>
<dbReference type="InterPro" id="IPR004843">
    <property type="entry name" value="Calcineurin-like_PHP"/>
</dbReference>
<feature type="transmembrane region" description="Helical" evidence="3">
    <location>
        <begin position="73"/>
        <end position="96"/>
    </location>
</feature>
<evidence type="ECO:0000259" key="4">
    <source>
        <dbReference type="Pfam" id="PF00149"/>
    </source>
</evidence>
<dbReference type="SUPFAM" id="SSF56300">
    <property type="entry name" value="Metallo-dependent phosphatases"/>
    <property type="match status" value="1"/>
</dbReference>
<evidence type="ECO:0000313" key="5">
    <source>
        <dbReference type="EMBL" id="MBN8229138.1"/>
    </source>
</evidence>
<evidence type="ECO:0000313" key="6">
    <source>
        <dbReference type="Proteomes" id="UP000664052"/>
    </source>
</evidence>
<protein>
    <submittedName>
        <fullName evidence="5">Metallophosphoesterase</fullName>
    </submittedName>
</protein>
<comment type="caution">
    <text evidence="5">The sequence shown here is derived from an EMBL/GenBank/DDBJ whole genome shotgun (WGS) entry which is preliminary data.</text>
</comment>
<keyword evidence="3" id="KW-1133">Transmembrane helix</keyword>